<feature type="compositionally biased region" description="Low complexity" evidence="5">
    <location>
        <begin position="161"/>
        <end position="177"/>
    </location>
</feature>
<evidence type="ECO:0000256" key="5">
    <source>
        <dbReference type="SAM" id="MobiDB-lite"/>
    </source>
</evidence>
<dbReference type="EMBL" id="JAACJN010000252">
    <property type="protein sequence ID" value="KAF5355398.1"/>
    <property type="molecule type" value="Genomic_DNA"/>
</dbReference>
<feature type="region of interest" description="Disordered" evidence="5">
    <location>
        <begin position="407"/>
        <end position="502"/>
    </location>
</feature>
<feature type="region of interest" description="Disordered" evidence="5">
    <location>
        <begin position="538"/>
        <end position="623"/>
    </location>
</feature>
<feature type="region of interest" description="Disordered" evidence="5">
    <location>
        <begin position="1"/>
        <end position="30"/>
    </location>
</feature>
<evidence type="ECO:0000256" key="4">
    <source>
        <dbReference type="ARBA" id="ARBA00022833"/>
    </source>
</evidence>
<dbReference type="PANTHER" id="PTHR23057">
    <property type="entry name" value="JUXTAPOSED WITH ANOTHER ZINC FINGER PROTEIN 1"/>
    <property type="match status" value="1"/>
</dbReference>
<comment type="caution">
    <text evidence="7">The sequence shown here is derived from an EMBL/GenBank/DDBJ whole genome shotgun (WGS) entry which is preliminary data.</text>
</comment>
<feature type="region of interest" description="Disordered" evidence="5">
    <location>
        <begin position="259"/>
        <end position="279"/>
    </location>
</feature>
<dbReference type="InterPro" id="IPR013087">
    <property type="entry name" value="Znf_C2H2_type"/>
</dbReference>
<evidence type="ECO:0000313" key="8">
    <source>
        <dbReference type="Proteomes" id="UP000518752"/>
    </source>
</evidence>
<feature type="compositionally biased region" description="Low complexity" evidence="5">
    <location>
        <begin position="493"/>
        <end position="502"/>
    </location>
</feature>
<dbReference type="SMART" id="SM00355">
    <property type="entry name" value="ZnF_C2H2"/>
    <property type="match status" value="3"/>
</dbReference>
<protein>
    <recommendedName>
        <fullName evidence="6">C2H2-type domain-containing protein</fullName>
    </recommendedName>
</protein>
<reference evidence="7 8" key="1">
    <citation type="journal article" date="2020" name="ISME J.">
        <title>Uncovering the hidden diversity of litter-decomposition mechanisms in mushroom-forming fungi.</title>
        <authorList>
            <person name="Floudas D."/>
            <person name="Bentzer J."/>
            <person name="Ahren D."/>
            <person name="Johansson T."/>
            <person name="Persson P."/>
            <person name="Tunlid A."/>
        </authorList>
    </citation>
    <scope>NUCLEOTIDE SEQUENCE [LARGE SCALE GENOMIC DNA]</scope>
    <source>
        <strain evidence="7 8">CBS 406.79</strain>
    </source>
</reference>
<dbReference type="GO" id="GO:0008270">
    <property type="term" value="F:zinc ion binding"/>
    <property type="evidence" value="ECO:0007669"/>
    <property type="project" value="UniProtKB-KW"/>
</dbReference>
<dbReference type="GO" id="GO:0005634">
    <property type="term" value="C:nucleus"/>
    <property type="evidence" value="ECO:0007669"/>
    <property type="project" value="TreeGrafter"/>
</dbReference>
<sequence length="932" mass="96387">MATTASQPISLGRRNARNPQDVHMASGSYTSGEGDSFNPASYTRHFLGSPMSFRSAAGSYNGRLLGYPGSVGSVTMGSPIDMHRDPAVSNALKIFEFQDELCRNYTCCGVHLTDLHALLEHFEDVHVVCIDQPGAGGPRTRISVPFEPQIIDAGGVPLPIPSNQPQNQQQSQSHQMHQGGGPVDPDDMELEILPPSSNASASSSIPSSPTSTPSPPETILATPLSTYASPNSLVHSSLAAAYPGGYPGVNTQKSISSLTAAHTDQTSQNSDDLQSSHRPNLALNLSGFSSSAARPALHSPFITGPPPGASWTGHGTPGGVDMTYMGNIGMNGGLAMGGYTGNFDYQNPYGYNFSQAQSNDAAASDGAVDMGCVQPALLFSSPSSPQSHKGEGDDEDLDAEFDIDIEEQEIPQSTAGDTLKKEKISAATKSTSSKISSTRGKGDVPSAEVGSTNVSSAVSSNVPSGSSSGTATKPSPRIGRPPTSGGSSLLQSKPFKCPKPNCNKSYKQANGLKYHITHGSCNFAPPKDLEHVQAILERKRKQQQQQQQDDTQSPLSAASSGANTPRSGMATPITPSSLQSPFGQNLTVNTGITSLGSSSGSAVNSPVASSPGSHFTGTSFTPAQSSLSSALSSALSLSSPTSKTPGYPENTFKDAENPAISHPSTYNSTTSSSSSSSSLINALVPISTSSNSSASATSNSNGTPNTATSLTSLRSTLSSLPPSELLAIEAEAERQLKPYACGVGDCPRRYKNMNGLRYHYQHSGDHGATGLQWLASGKHECLAQRGDKGVGKSKGFGAVTGPVGSSAYPSGGRVGGAEREGRKVRGAGGSSSKPPSRASSVSASRTGTPVNTSFPLLPYSTQGAQGEVSAVPAVSQAYQSTPPYSSPSSRVSSPQMQTSTVQYQQSQPFSPQPTNATHPAFHSHLAFPGPGV</sequence>
<evidence type="ECO:0000256" key="3">
    <source>
        <dbReference type="ARBA" id="ARBA00022771"/>
    </source>
</evidence>
<feature type="domain" description="C2H2-type" evidence="6">
    <location>
        <begin position="105"/>
        <end position="126"/>
    </location>
</feature>
<keyword evidence="8" id="KW-1185">Reference proteome</keyword>
<feature type="region of interest" description="Disordered" evidence="5">
    <location>
        <begin position="865"/>
        <end position="932"/>
    </location>
</feature>
<feature type="region of interest" description="Disordered" evidence="5">
    <location>
        <begin position="786"/>
        <end position="852"/>
    </location>
</feature>
<name>A0A8H5D8V7_9AGAR</name>
<feature type="compositionally biased region" description="Low complexity" evidence="5">
    <location>
        <begin position="589"/>
        <end position="613"/>
    </location>
</feature>
<feature type="compositionally biased region" description="Polar residues" evidence="5">
    <location>
        <begin position="549"/>
        <end position="566"/>
    </location>
</feature>
<feature type="region of interest" description="Disordered" evidence="5">
    <location>
        <begin position="636"/>
        <end position="674"/>
    </location>
</feature>
<evidence type="ECO:0000256" key="1">
    <source>
        <dbReference type="ARBA" id="ARBA00022723"/>
    </source>
</evidence>
<feature type="compositionally biased region" description="Polar residues" evidence="5">
    <location>
        <begin position="573"/>
        <end position="588"/>
    </location>
</feature>
<dbReference type="Proteomes" id="UP000518752">
    <property type="component" value="Unassembled WGS sequence"/>
</dbReference>
<keyword evidence="2" id="KW-0677">Repeat</keyword>
<feature type="compositionally biased region" description="Low complexity" evidence="5">
    <location>
        <begin position="449"/>
        <end position="471"/>
    </location>
</feature>
<feature type="domain" description="C2H2-type" evidence="6">
    <location>
        <begin position="495"/>
        <end position="518"/>
    </location>
</feature>
<dbReference type="PANTHER" id="PTHR23057:SF0">
    <property type="entry name" value="JUXTAPOSED WITH ANOTHER ZINC FINGER PROTEIN 1"/>
    <property type="match status" value="1"/>
</dbReference>
<feature type="compositionally biased region" description="Polar residues" evidence="5">
    <location>
        <begin position="259"/>
        <end position="278"/>
    </location>
</feature>
<feature type="region of interest" description="Disordered" evidence="5">
    <location>
        <begin position="690"/>
        <end position="709"/>
    </location>
</feature>
<feature type="domain" description="C2H2-type" evidence="6">
    <location>
        <begin position="739"/>
        <end position="766"/>
    </location>
</feature>
<feature type="compositionally biased region" description="Low complexity" evidence="5">
    <location>
        <begin position="194"/>
        <end position="211"/>
    </location>
</feature>
<evidence type="ECO:0000259" key="6">
    <source>
        <dbReference type="SMART" id="SM00355"/>
    </source>
</evidence>
<dbReference type="OrthoDB" id="3269380at2759"/>
<proteinExistence type="predicted"/>
<evidence type="ECO:0000256" key="2">
    <source>
        <dbReference type="ARBA" id="ARBA00022737"/>
    </source>
</evidence>
<feature type="compositionally biased region" description="Low complexity" evidence="5">
    <location>
        <begin position="425"/>
        <end position="438"/>
    </location>
</feature>
<organism evidence="7 8">
    <name type="scientific">Collybiopsis confluens</name>
    <dbReference type="NCBI Taxonomy" id="2823264"/>
    <lineage>
        <taxon>Eukaryota</taxon>
        <taxon>Fungi</taxon>
        <taxon>Dikarya</taxon>
        <taxon>Basidiomycota</taxon>
        <taxon>Agaricomycotina</taxon>
        <taxon>Agaricomycetes</taxon>
        <taxon>Agaricomycetidae</taxon>
        <taxon>Agaricales</taxon>
        <taxon>Marasmiineae</taxon>
        <taxon>Omphalotaceae</taxon>
        <taxon>Collybiopsis</taxon>
    </lineage>
</organism>
<gene>
    <name evidence="7" type="ORF">D9757_012552</name>
</gene>
<feature type="region of interest" description="Disordered" evidence="5">
    <location>
        <begin position="153"/>
        <end position="222"/>
    </location>
</feature>
<keyword evidence="3" id="KW-0863">Zinc-finger</keyword>
<feature type="compositionally biased region" description="Low complexity" evidence="5">
    <location>
        <begin position="830"/>
        <end position="845"/>
    </location>
</feature>
<evidence type="ECO:0000313" key="7">
    <source>
        <dbReference type="EMBL" id="KAF5355398.1"/>
    </source>
</evidence>
<dbReference type="AlphaFoldDB" id="A0A8H5D8V7"/>
<keyword evidence="4" id="KW-0862">Zinc</keyword>
<keyword evidence="1" id="KW-0479">Metal-binding</keyword>
<feature type="compositionally biased region" description="Low complexity" evidence="5">
    <location>
        <begin position="875"/>
        <end position="913"/>
    </location>
</feature>
<dbReference type="InterPro" id="IPR051580">
    <property type="entry name" value="ZnF-Chromatin_assoc"/>
</dbReference>
<accession>A0A8H5D8V7</accession>